<keyword evidence="2" id="KW-1185">Reference proteome</keyword>
<reference evidence="1 2" key="1">
    <citation type="submission" date="2015-07" db="EMBL/GenBank/DDBJ databases">
        <title>Draft genome of Enhydrobacter aerosaccus.</title>
        <authorList>
            <person name="Wang X."/>
        </authorList>
    </citation>
    <scope>NUCLEOTIDE SEQUENCE [LARGE SCALE GENOMIC DNA]</scope>
    <source>
        <strain evidence="1 2">CGMCC9176</strain>
    </source>
</reference>
<dbReference type="EMBL" id="LGSW01000001">
    <property type="protein sequence ID" value="KND22948.1"/>
    <property type="molecule type" value="Genomic_DNA"/>
</dbReference>
<organism evidence="1 2">
    <name type="scientific">Enhydrobacter aerosaccus</name>
    <dbReference type="NCBI Taxonomy" id="225324"/>
    <lineage>
        <taxon>Bacteria</taxon>
        <taxon>Pseudomonadati</taxon>
        <taxon>Pseudomonadota</taxon>
        <taxon>Alphaproteobacteria</taxon>
        <taxon>Hyphomicrobiales</taxon>
        <taxon>Enhydrobacter</taxon>
    </lineage>
</organism>
<sequence>MENQQTLYDVLNHSEVFNTSLERAYLVTISNPQYLSTNLINSMNKNERSVIYERLLNSDSVESIKNIFDEISNTDLYKILDDIKKEIDRYLQNIKIGYRQDYATTYLFFLNVADNFKIKDIGLQKQIDAHEKEAFINKIKMNLILRELAVIAYNKSLPYLSLNMYRLSELAMGQAMALNGQDIESLIKQTIHKEFSEYGREGGNSKGGNRIETKKRMLEYHDSMKKYTEKKENGKFAISAARAAREIASHFRQKHNIDCYEPTTLENIIREHRNKSHFTP</sequence>
<accession>A0ABR5IPE6</accession>
<name>A0ABR5IPE6_9HYPH</name>
<dbReference type="Proteomes" id="UP000053900">
    <property type="component" value="Unassembled WGS sequence"/>
</dbReference>
<protein>
    <submittedName>
        <fullName evidence="1">Uncharacterized protein</fullName>
    </submittedName>
</protein>
<evidence type="ECO:0000313" key="2">
    <source>
        <dbReference type="Proteomes" id="UP000053900"/>
    </source>
</evidence>
<evidence type="ECO:0000313" key="1">
    <source>
        <dbReference type="EMBL" id="KND22948.1"/>
    </source>
</evidence>
<proteinExistence type="predicted"/>
<gene>
    <name evidence="1" type="ORF">AFK20_02410</name>
</gene>
<comment type="caution">
    <text evidence="1">The sequence shown here is derived from an EMBL/GenBank/DDBJ whole genome shotgun (WGS) entry which is preliminary data.</text>
</comment>